<name>A0A8S9PSR1_BRACR</name>
<gene>
    <name evidence="1" type="ORF">F2Q69_00048716</name>
</gene>
<proteinExistence type="predicted"/>
<evidence type="ECO:0000313" key="2">
    <source>
        <dbReference type="Proteomes" id="UP000712600"/>
    </source>
</evidence>
<protein>
    <submittedName>
        <fullName evidence="1">Uncharacterized protein</fullName>
    </submittedName>
</protein>
<sequence length="161" mass="18627">MPSRRWDPGIGVGVCLATIWQDHITDSGNQDFYLVTLGRDLGIDKGIIGSWRKLWIRFQWRWIQINSQIESRIYTVPLHRTSWSSSVIADEFERKPSRFVFSFAVKSSFLLHVVLSATHLRCTLTVARGGRDARTQLRWSSLQLHDEARATMAKSHKNFKI</sequence>
<comment type="caution">
    <text evidence="1">The sequence shown here is derived from an EMBL/GenBank/DDBJ whole genome shotgun (WGS) entry which is preliminary data.</text>
</comment>
<reference evidence="1" key="1">
    <citation type="submission" date="2019-12" db="EMBL/GenBank/DDBJ databases">
        <title>Genome sequencing and annotation of Brassica cretica.</title>
        <authorList>
            <person name="Studholme D.J."/>
            <person name="Sarris P."/>
        </authorList>
    </citation>
    <scope>NUCLEOTIDE SEQUENCE</scope>
    <source>
        <strain evidence="1">PFS-109/04</strain>
        <tissue evidence="1">Leaf</tissue>
    </source>
</reference>
<dbReference type="AlphaFoldDB" id="A0A8S9PSR1"/>
<organism evidence="1 2">
    <name type="scientific">Brassica cretica</name>
    <name type="common">Mustard</name>
    <dbReference type="NCBI Taxonomy" id="69181"/>
    <lineage>
        <taxon>Eukaryota</taxon>
        <taxon>Viridiplantae</taxon>
        <taxon>Streptophyta</taxon>
        <taxon>Embryophyta</taxon>
        <taxon>Tracheophyta</taxon>
        <taxon>Spermatophyta</taxon>
        <taxon>Magnoliopsida</taxon>
        <taxon>eudicotyledons</taxon>
        <taxon>Gunneridae</taxon>
        <taxon>Pentapetalae</taxon>
        <taxon>rosids</taxon>
        <taxon>malvids</taxon>
        <taxon>Brassicales</taxon>
        <taxon>Brassicaceae</taxon>
        <taxon>Brassiceae</taxon>
        <taxon>Brassica</taxon>
    </lineage>
</organism>
<accession>A0A8S9PSR1</accession>
<dbReference type="EMBL" id="QGKX02001347">
    <property type="protein sequence ID" value="KAF3524338.1"/>
    <property type="molecule type" value="Genomic_DNA"/>
</dbReference>
<dbReference type="Proteomes" id="UP000712600">
    <property type="component" value="Unassembled WGS sequence"/>
</dbReference>
<evidence type="ECO:0000313" key="1">
    <source>
        <dbReference type="EMBL" id="KAF3524338.1"/>
    </source>
</evidence>